<dbReference type="AlphaFoldDB" id="A0A4U3MCC5"/>
<dbReference type="InterPro" id="IPR021215">
    <property type="entry name" value="DUF2752"/>
</dbReference>
<sequence length="134" mass="14099">MTSRTAAVTLPASVGGLLAAAAAFVAVVDPSRPGHYPPCPFLLVSGFYCPGCGGLRAVHALTRLDVGGALSFNPLFVAVAPFLVYLWAKWLSSAWRGRPLRTRLTAPVAVWSFVALALLFGVVRNTPYGAFLAP</sequence>
<evidence type="ECO:0000256" key="1">
    <source>
        <dbReference type="SAM" id="Phobius"/>
    </source>
</evidence>
<dbReference type="Pfam" id="PF10825">
    <property type="entry name" value="DUF2752"/>
    <property type="match status" value="1"/>
</dbReference>
<feature type="transmembrane region" description="Helical" evidence="1">
    <location>
        <begin position="72"/>
        <end position="92"/>
    </location>
</feature>
<reference evidence="3 4" key="1">
    <citation type="submission" date="2019-04" db="EMBL/GenBank/DDBJ databases">
        <title>Herbidospora sp. NEAU-GS14.nov., a novel actinomycete isolated from soil.</title>
        <authorList>
            <person name="Han L."/>
        </authorList>
    </citation>
    <scope>NUCLEOTIDE SEQUENCE [LARGE SCALE GENOMIC DNA]</scope>
    <source>
        <strain evidence="3 4">NEAU-GS14</strain>
    </source>
</reference>
<proteinExistence type="predicted"/>
<comment type="caution">
    <text evidence="3">The sequence shown here is derived from an EMBL/GenBank/DDBJ whole genome shotgun (WGS) entry which is preliminary data.</text>
</comment>
<keyword evidence="4" id="KW-1185">Reference proteome</keyword>
<dbReference type="OrthoDB" id="5966662at2"/>
<feature type="signal peptide" evidence="2">
    <location>
        <begin position="1"/>
        <end position="25"/>
    </location>
</feature>
<name>A0A4U3MCC5_9ACTN</name>
<keyword evidence="1" id="KW-0812">Transmembrane</keyword>
<keyword evidence="2" id="KW-0732">Signal</keyword>
<dbReference type="RefSeq" id="WP_137249128.1">
    <property type="nucleotide sequence ID" value="NZ_SZQA01000023.1"/>
</dbReference>
<dbReference type="EMBL" id="SZQA01000023">
    <property type="protein sequence ID" value="TKK86062.1"/>
    <property type="molecule type" value="Genomic_DNA"/>
</dbReference>
<accession>A0A4U3MCC5</accession>
<evidence type="ECO:0000256" key="2">
    <source>
        <dbReference type="SAM" id="SignalP"/>
    </source>
</evidence>
<protein>
    <submittedName>
        <fullName evidence="3">DUF2752 domain-containing protein</fullName>
    </submittedName>
</protein>
<gene>
    <name evidence="3" type="ORF">FDA94_22840</name>
</gene>
<feature type="chain" id="PRO_5038665233" evidence="2">
    <location>
        <begin position="26"/>
        <end position="134"/>
    </location>
</feature>
<dbReference type="Proteomes" id="UP000308705">
    <property type="component" value="Unassembled WGS sequence"/>
</dbReference>
<keyword evidence="1" id="KW-0472">Membrane</keyword>
<evidence type="ECO:0000313" key="3">
    <source>
        <dbReference type="EMBL" id="TKK86062.1"/>
    </source>
</evidence>
<keyword evidence="1" id="KW-1133">Transmembrane helix</keyword>
<organism evidence="3 4">
    <name type="scientific">Herbidospora galbida</name>
    <dbReference type="NCBI Taxonomy" id="2575442"/>
    <lineage>
        <taxon>Bacteria</taxon>
        <taxon>Bacillati</taxon>
        <taxon>Actinomycetota</taxon>
        <taxon>Actinomycetes</taxon>
        <taxon>Streptosporangiales</taxon>
        <taxon>Streptosporangiaceae</taxon>
        <taxon>Herbidospora</taxon>
    </lineage>
</organism>
<evidence type="ECO:0000313" key="4">
    <source>
        <dbReference type="Proteomes" id="UP000308705"/>
    </source>
</evidence>
<feature type="transmembrane region" description="Helical" evidence="1">
    <location>
        <begin position="104"/>
        <end position="123"/>
    </location>
</feature>